<proteinExistence type="predicted"/>
<dbReference type="AlphaFoldDB" id="A0A1H4APN6"/>
<organism evidence="1 2">
    <name type="scientific">Thalassobacillus cyri</name>
    <dbReference type="NCBI Taxonomy" id="571932"/>
    <lineage>
        <taxon>Bacteria</taxon>
        <taxon>Bacillati</taxon>
        <taxon>Bacillota</taxon>
        <taxon>Bacilli</taxon>
        <taxon>Bacillales</taxon>
        <taxon>Bacillaceae</taxon>
        <taxon>Thalassobacillus</taxon>
    </lineage>
</organism>
<name>A0A1H4APN6_9BACI</name>
<accession>A0A1H4APN6</accession>
<dbReference type="STRING" id="571932.SAMN05421743_104167"/>
<reference evidence="2" key="1">
    <citation type="submission" date="2016-10" db="EMBL/GenBank/DDBJ databases">
        <authorList>
            <person name="Varghese N."/>
            <person name="Submissions S."/>
        </authorList>
    </citation>
    <scope>NUCLEOTIDE SEQUENCE [LARGE SCALE GENOMIC DNA]</scope>
    <source>
        <strain evidence="2">CCM7597</strain>
    </source>
</reference>
<dbReference type="EMBL" id="FNQR01000004">
    <property type="protein sequence ID" value="SEA37909.1"/>
    <property type="molecule type" value="Genomic_DNA"/>
</dbReference>
<dbReference type="Proteomes" id="UP000198584">
    <property type="component" value="Unassembled WGS sequence"/>
</dbReference>
<evidence type="ECO:0000313" key="2">
    <source>
        <dbReference type="Proteomes" id="UP000198584"/>
    </source>
</evidence>
<keyword evidence="2" id="KW-1185">Reference proteome</keyword>
<evidence type="ECO:0000313" key="1">
    <source>
        <dbReference type="EMBL" id="SEA37909.1"/>
    </source>
</evidence>
<protein>
    <submittedName>
        <fullName evidence="1">Uncharacterized protein</fullName>
    </submittedName>
</protein>
<dbReference type="RefSeq" id="WP_093043731.1">
    <property type="nucleotide sequence ID" value="NZ_FNQR01000004.1"/>
</dbReference>
<dbReference type="OrthoDB" id="2967553at2"/>
<sequence length="109" mass="12434">MPLSFSLRVVMMPDGKPLVFEQGILIAHEEDKRNWFVMVNGVSVSEEMKQSFASGEVFEIIMVPWEGSPFTGKVQIKNLYEEDAYMNGRAPLQEPVQRVIELDGEKIPF</sequence>
<gene>
    <name evidence="1" type="ORF">SAMN05421743_104167</name>
</gene>